<evidence type="ECO:0000313" key="2">
    <source>
        <dbReference type="EMBL" id="KAJ8913662.1"/>
    </source>
</evidence>
<dbReference type="Proteomes" id="UP001159042">
    <property type="component" value="Unassembled WGS sequence"/>
</dbReference>
<reference evidence="2 3" key="1">
    <citation type="journal article" date="2023" name="Insect Mol. Biol.">
        <title>Genome sequencing provides insights into the evolution of gene families encoding plant cell wall-degrading enzymes in longhorned beetles.</title>
        <authorList>
            <person name="Shin N.R."/>
            <person name="Okamura Y."/>
            <person name="Kirsch R."/>
            <person name="Pauchet Y."/>
        </authorList>
    </citation>
    <scope>NUCLEOTIDE SEQUENCE [LARGE SCALE GENOMIC DNA]</scope>
    <source>
        <strain evidence="2">EAD_L_NR</strain>
    </source>
</reference>
<gene>
    <name evidence="2" type="ORF">NQ315_007379</name>
</gene>
<keyword evidence="3" id="KW-1185">Reference proteome</keyword>
<feature type="compositionally biased region" description="Low complexity" evidence="1">
    <location>
        <begin position="72"/>
        <end position="84"/>
    </location>
</feature>
<organism evidence="2 3">
    <name type="scientific">Exocentrus adspersus</name>
    <dbReference type="NCBI Taxonomy" id="1586481"/>
    <lineage>
        <taxon>Eukaryota</taxon>
        <taxon>Metazoa</taxon>
        <taxon>Ecdysozoa</taxon>
        <taxon>Arthropoda</taxon>
        <taxon>Hexapoda</taxon>
        <taxon>Insecta</taxon>
        <taxon>Pterygota</taxon>
        <taxon>Neoptera</taxon>
        <taxon>Endopterygota</taxon>
        <taxon>Coleoptera</taxon>
        <taxon>Polyphaga</taxon>
        <taxon>Cucujiformia</taxon>
        <taxon>Chrysomeloidea</taxon>
        <taxon>Cerambycidae</taxon>
        <taxon>Lamiinae</taxon>
        <taxon>Acanthocinini</taxon>
        <taxon>Exocentrus</taxon>
    </lineage>
</organism>
<dbReference type="AlphaFoldDB" id="A0AAV8VHW1"/>
<proteinExistence type="predicted"/>
<feature type="non-terminal residue" evidence="2">
    <location>
        <position position="191"/>
    </location>
</feature>
<evidence type="ECO:0000313" key="3">
    <source>
        <dbReference type="Proteomes" id="UP001159042"/>
    </source>
</evidence>
<evidence type="ECO:0000256" key="1">
    <source>
        <dbReference type="SAM" id="MobiDB-lite"/>
    </source>
</evidence>
<feature type="region of interest" description="Disordered" evidence="1">
    <location>
        <begin position="115"/>
        <end position="168"/>
    </location>
</feature>
<protein>
    <submittedName>
        <fullName evidence="2">Uncharacterized protein</fullName>
    </submittedName>
</protein>
<sequence length="191" mass="20970">MFQPIDVKLAHAHPGADVGVEDGGAEHSADGAAYCAERVYCADDIAQRPRQPPSLLREGESVERTRPGPGSGSSNNNSNGSNNNRQHHYVQNRVSHATSLDAIARRQCFRSGYPTVTLSNKPHMSKQFPNVSSESDLQRYRTAQQSNDRKSPSLSNPTDSLKQKFSFQDNGSVKYFQSGIHTPKMGEKVAQ</sequence>
<dbReference type="EMBL" id="JANEYG010000089">
    <property type="protein sequence ID" value="KAJ8913662.1"/>
    <property type="molecule type" value="Genomic_DNA"/>
</dbReference>
<name>A0AAV8VHW1_9CUCU</name>
<feature type="compositionally biased region" description="Basic and acidic residues" evidence="1">
    <location>
        <begin position="57"/>
        <end position="66"/>
    </location>
</feature>
<accession>A0AAV8VHW1</accession>
<feature type="region of interest" description="Disordered" evidence="1">
    <location>
        <begin position="46"/>
        <end position="86"/>
    </location>
</feature>
<comment type="caution">
    <text evidence="2">The sequence shown here is derived from an EMBL/GenBank/DDBJ whole genome shotgun (WGS) entry which is preliminary data.</text>
</comment>